<feature type="region of interest" description="Disordered" evidence="1">
    <location>
        <begin position="29"/>
        <end position="71"/>
    </location>
</feature>
<evidence type="ECO:0000256" key="1">
    <source>
        <dbReference type="SAM" id="MobiDB-lite"/>
    </source>
</evidence>
<reference evidence="3" key="1">
    <citation type="submission" date="2016-11" db="UniProtKB">
        <authorList>
            <consortium name="WormBaseParasite"/>
        </authorList>
    </citation>
    <scope>IDENTIFICATION</scope>
</reference>
<evidence type="ECO:0000313" key="2">
    <source>
        <dbReference type="Proteomes" id="UP000095287"/>
    </source>
</evidence>
<keyword evidence="2" id="KW-1185">Reference proteome</keyword>
<name>A0A1I8A2C7_9BILA</name>
<dbReference type="Proteomes" id="UP000095287">
    <property type="component" value="Unplaced"/>
</dbReference>
<sequence length="71" mass="7796">MLPIVDENPPIEKILDIPAETPVCSSIEEDDTLDGVDSLPMESETDYARTRRSHAMISEFEPSSAGTECGR</sequence>
<proteinExistence type="predicted"/>
<accession>A0A1I8A2C7</accession>
<organism evidence="2 3">
    <name type="scientific">Steinernema glaseri</name>
    <dbReference type="NCBI Taxonomy" id="37863"/>
    <lineage>
        <taxon>Eukaryota</taxon>
        <taxon>Metazoa</taxon>
        <taxon>Ecdysozoa</taxon>
        <taxon>Nematoda</taxon>
        <taxon>Chromadorea</taxon>
        <taxon>Rhabditida</taxon>
        <taxon>Tylenchina</taxon>
        <taxon>Panagrolaimomorpha</taxon>
        <taxon>Strongyloidoidea</taxon>
        <taxon>Steinernematidae</taxon>
        <taxon>Steinernema</taxon>
    </lineage>
</organism>
<dbReference type="AlphaFoldDB" id="A0A1I8A2C7"/>
<evidence type="ECO:0000313" key="3">
    <source>
        <dbReference type="WBParaSite" id="L893_g31988.t1"/>
    </source>
</evidence>
<protein>
    <submittedName>
        <fullName evidence="3">Uncharacterized protein</fullName>
    </submittedName>
</protein>
<dbReference type="WBParaSite" id="L893_g31988.t1">
    <property type="protein sequence ID" value="L893_g31988.t1"/>
    <property type="gene ID" value="L893_g31988"/>
</dbReference>